<feature type="compositionally biased region" description="Polar residues" evidence="1">
    <location>
        <begin position="1"/>
        <end position="13"/>
    </location>
</feature>
<evidence type="ECO:0000313" key="3">
    <source>
        <dbReference type="Proteomes" id="UP000000933"/>
    </source>
</evidence>
<feature type="compositionally biased region" description="Basic and acidic residues" evidence="1">
    <location>
        <begin position="16"/>
        <end position="39"/>
    </location>
</feature>
<feature type="region of interest" description="Disordered" evidence="1">
    <location>
        <begin position="1"/>
        <end position="39"/>
    </location>
</feature>
<dbReference type="KEGG" id="srm:SRM_02398"/>
<reference evidence="2 3" key="1">
    <citation type="journal article" date="2010" name="ISME J.">
        <title>Fine-scale evolution: genomic, phenotypic and ecological differentiation in two coexisting Salinibacter ruber strains.</title>
        <authorList>
            <person name="Pena A."/>
            <person name="Teeling H."/>
            <person name="Huerta-Cepas J."/>
            <person name="Santos F."/>
            <person name="Yarza P."/>
            <person name="Brito-Echeverria J."/>
            <person name="Lucio M."/>
            <person name="Schmitt-Kopplin P."/>
            <person name="Meseguer I."/>
            <person name="Schenowitz C."/>
            <person name="Dossat C."/>
            <person name="Barbe V."/>
            <person name="Dopazo J."/>
            <person name="Rossello-Mora R."/>
            <person name="Schuler M."/>
            <person name="Glockner F.O."/>
            <person name="Amann R."/>
            <person name="Gabaldon T."/>
            <person name="Anton J."/>
        </authorList>
    </citation>
    <scope>NUCLEOTIDE SEQUENCE [LARGE SCALE GENOMIC DNA]</scope>
    <source>
        <strain evidence="2 3">M8</strain>
    </source>
</reference>
<accession>D5HBB4</accession>
<protein>
    <submittedName>
        <fullName evidence="2">Uncharacterized protein</fullName>
    </submittedName>
</protein>
<sequence>MGSRLSRSGQSASLFGEREHDRPSSRERANQRLCTREAL</sequence>
<dbReference type="AlphaFoldDB" id="D5HBB4"/>
<dbReference type="EMBL" id="FP565814">
    <property type="protein sequence ID" value="CBH25319.1"/>
    <property type="molecule type" value="Genomic_DNA"/>
</dbReference>
<gene>
    <name evidence="2" type="ordered locus">SRM_02398</name>
</gene>
<evidence type="ECO:0000256" key="1">
    <source>
        <dbReference type="SAM" id="MobiDB-lite"/>
    </source>
</evidence>
<organism evidence="2 3">
    <name type="scientific">Salinibacter ruber (strain M8)</name>
    <dbReference type="NCBI Taxonomy" id="761659"/>
    <lineage>
        <taxon>Bacteria</taxon>
        <taxon>Pseudomonadati</taxon>
        <taxon>Rhodothermota</taxon>
        <taxon>Rhodothermia</taxon>
        <taxon>Rhodothermales</taxon>
        <taxon>Salinibacteraceae</taxon>
        <taxon>Salinibacter</taxon>
    </lineage>
</organism>
<dbReference type="Proteomes" id="UP000000933">
    <property type="component" value="Chromosome"/>
</dbReference>
<proteinExistence type="predicted"/>
<dbReference type="HOGENOM" id="CLU_3316732_0_0_10"/>
<reference evidence="3" key="2">
    <citation type="submission" date="2010-04" db="EMBL/GenBank/DDBJ databases">
        <title>Genome sequence of Salinibacter ruber M8.</title>
        <authorList>
            <consortium name="Genoscope"/>
        </authorList>
    </citation>
    <scope>NUCLEOTIDE SEQUENCE [LARGE SCALE GENOMIC DNA]</scope>
    <source>
        <strain evidence="3">M8</strain>
    </source>
</reference>
<name>D5HBB4_SALRM</name>
<evidence type="ECO:0000313" key="2">
    <source>
        <dbReference type="EMBL" id="CBH25319.1"/>
    </source>
</evidence>